<evidence type="ECO:0000256" key="1">
    <source>
        <dbReference type="SAM" id="Phobius"/>
    </source>
</evidence>
<dbReference type="EMBL" id="LUCH01018041">
    <property type="protein sequence ID" value="KAF5394614.1"/>
    <property type="molecule type" value="Genomic_DNA"/>
</dbReference>
<dbReference type="AlphaFoldDB" id="A0A8J4WCQ3"/>
<proteinExistence type="predicted"/>
<accession>A0A8J4WCQ3</accession>
<keyword evidence="1" id="KW-0812">Transmembrane</keyword>
<keyword evidence="1" id="KW-1133">Transmembrane helix</keyword>
<comment type="caution">
    <text evidence="2">The sequence shown here is derived from an EMBL/GenBank/DDBJ whole genome shotgun (WGS) entry which is preliminary data.</text>
</comment>
<keyword evidence="3" id="KW-1185">Reference proteome</keyword>
<gene>
    <name evidence="2" type="ORF">PHET_10910</name>
</gene>
<feature type="transmembrane region" description="Helical" evidence="1">
    <location>
        <begin position="6"/>
        <end position="32"/>
    </location>
</feature>
<organism evidence="2 3">
    <name type="scientific">Paragonimus heterotremus</name>
    <dbReference type="NCBI Taxonomy" id="100268"/>
    <lineage>
        <taxon>Eukaryota</taxon>
        <taxon>Metazoa</taxon>
        <taxon>Spiralia</taxon>
        <taxon>Lophotrochozoa</taxon>
        <taxon>Platyhelminthes</taxon>
        <taxon>Trematoda</taxon>
        <taxon>Digenea</taxon>
        <taxon>Plagiorchiida</taxon>
        <taxon>Troglotremata</taxon>
        <taxon>Troglotrematidae</taxon>
        <taxon>Paragonimus</taxon>
    </lineage>
</organism>
<name>A0A8J4WCQ3_9TREM</name>
<dbReference type="OrthoDB" id="6267618at2759"/>
<evidence type="ECO:0000313" key="3">
    <source>
        <dbReference type="Proteomes" id="UP000748531"/>
    </source>
</evidence>
<protein>
    <submittedName>
        <fullName evidence="2">Uncharacterized protein</fullName>
    </submittedName>
</protein>
<feature type="transmembrane region" description="Helical" evidence="1">
    <location>
        <begin position="44"/>
        <end position="69"/>
    </location>
</feature>
<reference evidence="2" key="1">
    <citation type="submission" date="2019-05" db="EMBL/GenBank/DDBJ databases">
        <title>Annotation for the trematode Paragonimus heterotremus.</title>
        <authorList>
            <person name="Choi Y.-J."/>
        </authorList>
    </citation>
    <scope>NUCLEOTIDE SEQUENCE</scope>
    <source>
        <strain evidence="2">LC</strain>
    </source>
</reference>
<feature type="transmembrane region" description="Helical" evidence="1">
    <location>
        <begin position="75"/>
        <end position="97"/>
    </location>
</feature>
<evidence type="ECO:0000313" key="2">
    <source>
        <dbReference type="EMBL" id="KAF5394614.1"/>
    </source>
</evidence>
<keyword evidence="1" id="KW-0472">Membrane</keyword>
<feature type="transmembrane region" description="Helical" evidence="1">
    <location>
        <begin position="109"/>
        <end position="130"/>
    </location>
</feature>
<dbReference type="Proteomes" id="UP000748531">
    <property type="component" value="Unassembled WGS sequence"/>
</dbReference>
<sequence>MEGGKSVKIALFVMVIIAAVLGIVALGVNDLISQSGSQSSRFRCSVAFTIIAVIVALIAAILYLVLILTETEADRILAIVSLTLMVLAFVCYLIACACGLTTGRDYKTWLLSAFWSSVLATVLALVLVVFNADE</sequence>